<comment type="caution">
    <text evidence="10">The sequence shown here is derived from an EMBL/GenBank/DDBJ whole genome shotgun (WGS) entry which is preliminary data.</text>
</comment>
<evidence type="ECO:0000313" key="11">
    <source>
        <dbReference type="Proteomes" id="UP001163846"/>
    </source>
</evidence>
<dbReference type="PANTHER" id="PTHR31313">
    <property type="entry name" value="TY1 ENHANCER ACTIVATOR"/>
    <property type="match status" value="1"/>
</dbReference>
<protein>
    <submittedName>
        <fullName evidence="10">Fungal-specific transcription factor domain-containing protein</fullName>
    </submittedName>
</protein>
<dbReference type="CDD" id="cd00067">
    <property type="entry name" value="GAL4"/>
    <property type="match status" value="1"/>
</dbReference>
<dbReference type="PROSITE" id="PS50048">
    <property type="entry name" value="ZN2_CY6_FUNGAL_2"/>
    <property type="match status" value="1"/>
</dbReference>
<keyword evidence="3" id="KW-0862">Zinc</keyword>
<gene>
    <name evidence="10" type="ORF">F5878DRAFT_663781</name>
</gene>
<dbReference type="Pfam" id="PF00172">
    <property type="entry name" value="Zn_clus"/>
    <property type="match status" value="1"/>
</dbReference>
<evidence type="ECO:0000256" key="8">
    <source>
        <dbReference type="SAM" id="MobiDB-lite"/>
    </source>
</evidence>
<dbReference type="InterPro" id="IPR036864">
    <property type="entry name" value="Zn2-C6_fun-type_DNA-bd_sf"/>
</dbReference>
<dbReference type="CDD" id="cd12148">
    <property type="entry name" value="fungal_TF_MHR"/>
    <property type="match status" value="1"/>
</dbReference>
<comment type="subcellular location">
    <subcellularLocation>
        <location evidence="1">Nucleus</location>
    </subcellularLocation>
</comment>
<keyword evidence="11" id="KW-1185">Reference proteome</keyword>
<dbReference type="InterPro" id="IPR007219">
    <property type="entry name" value="XnlR_reg_dom"/>
</dbReference>
<keyword evidence="5" id="KW-0238">DNA-binding</keyword>
<evidence type="ECO:0000313" key="10">
    <source>
        <dbReference type="EMBL" id="KAJ3835549.1"/>
    </source>
</evidence>
<dbReference type="Gene3D" id="4.10.240.10">
    <property type="entry name" value="Zn(2)-C6 fungal-type DNA-binding domain"/>
    <property type="match status" value="1"/>
</dbReference>
<evidence type="ECO:0000259" key="9">
    <source>
        <dbReference type="PROSITE" id="PS50048"/>
    </source>
</evidence>
<evidence type="ECO:0000256" key="5">
    <source>
        <dbReference type="ARBA" id="ARBA00023125"/>
    </source>
</evidence>
<evidence type="ECO:0000256" key="3">
    <source>
        <dbReference type="ARBA" id="ARBA00022833"/>
    </source>
</evidence>
<sequence>MTNAQPAKRSTLNAGLRGKGTYASRACNVCKRKKIKCDETKPVCGSFSYLADARIECAWTGESARKPRTEAHFEAMRRRADALERYANILESMLDKCQREHGGTFKDGQSYLQFRPRSYRDDKMEYEDLGDKSASDGDPDDTPTAEICISAQNLTLGERDLVLYGNAAPFRFAKVVSTLPKHNPVIDWHVKIDLNTPYMLLVDEAAQTHYNPHFDWSRYLPSQVPLDRKEHDRQVFFTSWCMRIVPVLFLRDMSRYLSVNRSETPPNTSHYSPMLHNALLAVAAGFSDHPEIRDYKARKCFADEAKRLMESEVQRPNVSVVHALSMLGSFHSSSGEQGLGYVYFGIGSRVSQALGLNVDCSAWVKSGLITTHDMHDRNWAYWTTFTQEMCWCLYVGRDFNLLTPTEEGSIPVPYVDAEYDQIPWEHPSANIAPQPNYLSTTFAATCELMKIAKAVTGVVNSLHVSSQSHPREGREEQISSIDLQLHAWKGRLPAEIDITLSNKNTSTPHKLVLHLSFWWTFILLHRPFFLHRKRLNAVSKVIDHVKLCKRAADNIMDLLEIYRALYTLRYVPITPIQIVFAAGTIYVLLAVQATTGLRVAKKELETYVNRAELCIQYLMEIGQSWKCASDIADILKDLIVTQLEPVLERKSVSTIPRKKNRINSDLDPSPSGHSVEGDSGTMDTSSVGLHEFPSAPSDSGFDDNPNSYSDMTFSFPESSFNSDPQHSTSHQTFSASTIPLSMTEPVQLDYLESLWFTSSSICPQFPPYAGIFESPTLDSSASITSLEIGQFLQLTSFENAIEHVHEYWNEW</sequence>
<evidence type="ECO:0000256" key="6">
    <source>
        <dbReference type="ARBA" id="ARBA00023163"/>
    </source>
</evidence>
<dbReference type="EMBL" id="MU806401">
    <property type="protein sequence ID" value="KAJ3835549.1"/>
    <property type="molecule type" value="Genomic_DNA"/>
</dbReference>
<dbReference type="GO" id="GO:0005634">
    <property type="term" value="C:nucleus"/>
    <property type="evidence" value="ECO:0007669"/>
    <property type="project" value="UniProtKB-SubCell"/>
</dbReference>
<dbReference type="GO" id="GO:0000981">
    <property type="term" value="F:DNA-binding transcription factor activity, RNA polymerase II-specific"/>
    <property type="evidence" value="ECO:0007669"/>
    <property type="project" value="InterPro"/>
</dbReference>
<keyword evidence="7" id="KW-0539">Nucleus</keyword>
<dbReference type="InterPro" id="IPR001138">
    <property type="entry name" value="Zn2Cys6_DnaBD"/>
</dbReference>
<accession>A0AA38P3D2</accession>
<dbReference type="Pfam" id="PF04082">
    <property type="entry name" value="Fungal_trans"/>
    <property type="match status" value="1"/>
</dbReference>
<keyword evidence="6" id="KW-0804">Transcription</keyword>
<dbReference type="GO" id="GO:0006351">
    <property type="term" value="P:DNA-templated transcription"/>
    <property type="evidence" value="ECO:0007669"/>
    <property type="project" value="InterPro"/>
</dbReference>
<dbReference type="SUPFAM" id="SSF57701">
    <property type="entry name" value="Zn2/Cys6 DNA-binding domain"/>
    <property type="match status" value="1"/>
</dbReference>
<keyword evidence="2" id="KW-0479">Metal-binding</keyword>
<evidence type="ECO:0000256" key="7">
    <source>
        <dbReference type="ARBA" id="ARBA00023242"/>
    </source>
</evidence>
<dbReference type="PANTHER" id="PTHR31313:SF81">
    <property type="entry name" value="TY1 ENHANCER ACTIVATOR"/>
    <property type="match status" value="1"/>
</dbReference>
<feature type="domain" description="Zn(2)-C6 fungal-type" evidence="9">
    <location>
        <begin position="26"/>
        <end position="59"/>
    </location>
</feature>
<feature type="compositionally biased region" description="Polar residues" evidence="8">
    <location>
        <begin position="704"/>
        <end position="732"/>
    </location>
</feature>
<reference evidence="10" key="1">
    <citation type="submission" date="2022-08" db="EMBL/GenBank/DDBJ databases">
        <authorList>
            <consortium name="DOE Joint Genome Institute"/>
            <person name="Min B."/>
            <person name="Riley R."/>
            <person name="Sierra-Patev S."/>
            <person name="Naranjo-Ortiz M."/>
            <person name="Looney B."/>
            <person name="Konkel Z."/>
            <person name="Slot J.C."/>
            <person name="Sakamoto Y."/>
            <person name="Steenwyk J.L."/>
            <person name="Rokas A."/>
            <person name="Carro J."/>
            <person name="Camarero S."/>
            <person name="Ferreira P."/>
            <person name="Molpeceres G."/>
            <person name="Ruiz-Duenas F.J."/>
            <person name="Serrano A."/>
            <person name="Henrissat B."/>
            <person name="Drula E."/>
            <person name="Hughes K.W."/>
            <person name="Mata J.L."/>
            <person name="Ishikawa N.K."/>
            <person name="Vargas-Isla R."/>
            <person name="Ushijima S."/>
            <person name="Smith C.A."/>
            <person name="Ahrendt S."/>
            <person name="Andreopoulos W."/>
            <person name="He G."/>
            <person name="Labutti K."/>
            <person name="Lipzen A."/>
            <person name="Ng V."/>
            <person name="Sandor L."/>
            <person name="Barry K."/>
            <person name="Martinez A.T."/>
            <person name="Xiao Y."/>
            <person name="Gibbons J.G."/>
            <person name="Terashima K."/>
            <person name="Hibbett D.S."/>
            <person name="Grigoriev I.V."/>
        </authorList>
    </citation>
    <scope>NUCLEOTIDE SEQUENCE</scope>
    <source>
        <strain evidence="10">TFB9207</strain>
    </source>
</reference>
<dbReference type="GO" id="GO:0003677">
    <property type="term" value="F:DNA binding"/>
    <property type="evidence" value="ECO:0007669"/>
    <property type="project" value="UniProtKB-KW"/>
</dbReference>
<organism evidence="10 11">
    <name type="scientific">Lentinula raphanica</name>
    <dbReference type="NCBI Taxonomy" id="153919"/>
    <lineage>
        <taxon>Eukaryota</taxon>
        <taxon>Fungi</taxon>
        <taxon>Dikarya</taxon>
        <taxon>Basidiomycota</taxon>
        <taxon>Agaricomycotina</taxon>
        <taxon>Agaricomycetes</taxon>
        <taxon>Agaricomycetidae</taxon>
        <taxon>Agaricales</taxon>
        <taxon>Marasmiineae</taxon>
        <taxon>Omphalotaceae</taxon>
        <taxon>Lentinula</taxon>
    </lineage>
</organism>
<keyword evidence="4" id="KW-0805">Transcription regulation</keyword>
<name>A0AA38P3D2_9AGAR</name>
<dbReference type="GO" id="GO:0008270">
    <property type="term" value="F:zinc ion binding"/>
    <property type="evidence" value="ECO:0007669"/>
    <property type="project" value="InterPro"/>
</dbReference>
<evidence type="ECO:0000256" key="1">
    <source>
        <dbReference type="ARBA" id="ARBA00004123"/>
    </source>
</evidence>
<dbReference type="Proteomes" id="UP001163846">
    <property type="component" value="Unassembled WGS sequence"/>
</dbReference>
<proteinExistence type="predicted"/>
<evidence type="ECO:0000256" key="4">
    <source>
        <dbReference type="ARBA" id="ARBA00023015"/>
    </source>
</evidence>
<evidence type="ECO:0000256" key="2">
    <source>
        <dbReference type="ARBA" id="ARBA00022723"/>
    </source>
</evidence>
<feature type="region of interest" description="Disordered" evidence="8">
    <location>
        <begin position="658"/>
        <end position="732"/>
    </location>
</feature>
<dbReference type="InterPro" id="IPR051615">
    <property type="entry name" value="Transcr_Regulatory_Elem"/>
</dbReference>
<dbReference type="AlphaFoldDB" id="A0AA38P3D2"/>